<keyword evidence="4" id="KW-0067">ATP-binding</keyword>
<dbReference type="InterPro" id="IPR020845">
    <property type="entry name" value="AMP-binding_CS"/>
</dbReference>
<keyword evidence="2 7" id="KW-0436">Ligase</keyword>
<dbReference type="PANTHER" id="PTHR43107:SF15">
    <property type="entry name" value="FATTY ACID TRANSPORT PROTEIN 3, ISOFORM A"/>
    <property type="match status" value="1"/>
</dbReference>
<dbReference type="SUPFAM" id="SSF56801">
    <property type="entry name" value="Acetyl-CoA synthetase-like"/>
    <property type="match status" value="1"/>
</dbReference>
<protein>
    <submittedName>
        <fullName evidence="7">ATP-dependent acyl-CoA ligase</fullName>
    </submittedName>
</protein>
<gene>
    <name evidence="7" type="ORF">GFJ35_31520</name>
</gene>
<evidence type="ECO:0000259" key="6">
    <source>
        <dbReference type="Pfam" id="PF13193"/>
    </source>
</evidence>
<feature type="domain" description="AMP-binding enzyme C-terminal" evidence="6">
    <location>
        <begin position="439"/>
        <end position="514"/>
    </location>
</feature>
<dbReference type="InterPro" id="IPR042099">
    <property type="entry name" value="ANL_N_sf"/>
</dbReference>
<dbReference type="Gene3D" id="3.40.50.12780">
    <property type="entry name" value="N-terminal domain of ligase-like"/>
    <property type="match status" value="1"/>
</dbReference>
<evidence type="ECO:0000256" key="4">
    <source>
        <dbReference type="ARBA" id="ARBA00022840"/>
    </source>
</evidence>
<dbReference type="Gene3D" id="3.30.300.30">
    <property type="match status" value="1"/>
</dbReference>
<evidence type="ECO:0000313" key="7">
    <source>
        <dbReference type="EMBL" id="NDV76551.1"/>
    </source>
</evidence>
<accession>A0A6B2MP23</accession>
<keyword evidence="3" id="KW-0547">Nucleotide-binding</keyword>
<dbReference type="Pfam" id="PF00501">
    <property type="entry name" value="AMP-binding"/>
    <property type="match status" value="1"/>
</dbReference>
<evidence type="ECO:0000256" key="3">
    <source>
        <dbReference type="ARBA" id="ARBA00022741"/>
    </source>
</evidence>
<evidence type="ECO:0000256" key="1">
    <source>
        <dbReference type="ARBA" id="ARBA00006432"/>
    </source>
</evidence>
<comment type="caution">
    <text evidence="7">The sequence shown here is derived from an EMBL/GenBank/DDBJ whole genome shotgun (WGS) entry which is preliminary data.</text>
</comment>
<reference evidence="7" key="1">
    <citation type="submission" date="2019-11" db="EMBL/GenBank/DDBJ databases">
        <title>Burkholderia cenocepacia CF.</title>
        <authorList>
            <person name="Vianna E.F."/>
            <person name="Marques E.A."/>
            <person name="Albano R.M."/>
            <person name="Leao R.S."/>
        </authorList>
    </citation>
    <scope>NUCLEOTIDE SEQUENCE</scope>
    <source>
        <strain evidence="7">MS-2140</strain>
    </source>
</reference>
<dbReference type="Pfam" id="PF13193">
    <property type="entry name" value="AMP-binding_C"/>
    <property type="match status" value="1"/>
</dbReference>
<dbReference type="GO" id="GO:0005524">
    <property type="term" value="F:ATP binding"/>
    <property type="evidence" value="ECO:0007669"/>
    <property type="project" value="UniProtKB-KW"/>
</dbReference>
<dbReference type="InterPro" id="IPR000873">
    <property type="entry name" value="AMP-dep_synth/lig_dom"/>
</dbReference>
<dbReference type="PANTHER" id="PTHR43107">
    <property type="entry name" value="LONG-CHAIN FATTY ACID TRANSPORT PROTEIN"/>
    <property type="match status" value="1"/>
</dbReference>
<dbReference type="InterPro" id="IPR025110">
    <property type="entry name" value="AMP-bd_C"/>
</dbReference>
<dbReference type="AlphaFoldDB" id="A0A6B2MP23"/>
<dbReference type="GO" id="GO:0004467">
    <property type="term" value="F:long-chain fatty acid-CoA ligase activity"/>
    <property type="evidence" value="ECO:0007669"/>
    <property type="project" value="TreeGrafter"/>
</dbReference>
<evidence type="ECO:0000256" key="2">
    <source>
        <dbReference type="ARBA" id="ARBA00022598"/>
    </source>
</evidence>
<comment type="similarity">
    <text evidence="1">Belongs to the ATP-dependent AMP-binding enzyme family.</text>
</comment>
<dbReference type="PROSITE" id="PS00455">
    <property type="entry name" value="AMP_BINDING"/>
    <property type="match status" value="1"/>
</dbReference>
<dbReference type="GO" id="GO:0044539">
    <property type="term" value="P:long-chain fatty acid import into cell"/>
    <property type="evidence" value="ECO:0007669"/>
    <property type="project" value="TreeGrafter"/>
</dbReference>
<name>A0A6B2MP23_9BURK</name>
<dbReference type="InterPro" id="IPR045851">
    <property type="entry name" value="AMP-bd_C_sf"/>
</dbReference>
<dbReference type="GO" id="GO:0005886">
    <property type="term" value="C:plasma membrane"/>
    <property type="evidence" value="ECO:0007669"/>
    <property type="project" value="TreeGrafter"/>
</dbReference>
<dbReference type="NCBIfam" id="NF004808">
    <property type="entry name" value="PRK06155.1"/>
    <property type="match status" value="1"/>
</dbReference>
<feature type="domain" description="AMP-dependent synthetase/ligase" evidence="5">
    <location>
        <begin position="32"/>
        <end position="388"/>
    </location>
</feature>
<evidence type="ECO:0000259" key="5">
    <source>
        <dbReference type="Pfam" id="PF00501"/>
    </source>
</evidence>
<sequence length="542" mass="59118">MFMELTDTIVEQRADEPAVVSSRTLPALLAARVARNAEGPLFSDGTTVWSGADAIEIAARRAGTLAAHGIKRGDRVALLCGNRAEFMEVVVGCGWLGAVVVPINTASRGPQLEHILRNSGARLLVAEAHLVDVVHALDARDLPLEHIWLIDEPVANSLAPRYSTTPLPPAAESVPAANVQDGDAFAVLYTSGTSGLSKGVICPHAQFYWWGYNTAHDLGVVAGDVLYTCLPLFHTNALNSFFQAMLHDAQLVVGRRFSASGFFDALVATQATVTFVLGAMVPILLGRPATASERGHRVRVALAPGVPGHFQEEFTARCGIALIDGYGSTETNAVIGGVASARRPGYMGRLARGFEARVVDEHDRPVPDGQPGELILRANEPFSFANGYLGMAAETVKAWRNLWFHTGDRVIREADGYFRFVDRQKDAIRRRGENISSYEVEQVLLSHPSVETAAVFAVKSTLAEDEVMAVIGLRDGEALEPLDLIRYCEPRLPYFAVPRYLDFQQELPKTENGKIQKFKLRETGVTATTWDLEMSGYQLKRR</sequence>
<organism evidence="7">
    <name type="scientific">Burkholderia cenocepacia</name>
    <dbReference type="NCBI Taxonomy" id="95486"/>
    <lineage>
        <taxon>Bacteria</taxon>
        <taxon>Pseudomonadati</taxon>
        <taxon>Pseudomonadota</taxon>
        <taxon>Betaproteobacteria</taxon>
        <taxon>Burkholderiales</taxon>
        <taxon>Burkholderiaceae</taxon>
        <taxon>Burkholderia</taxon>
        <taxon>Burkholderia cepacia complex</taxon>
    </lineage>
</organism>
<proteinExistence type="inferred from homology"/>
<dbReference type="GO" id="GO:0005324">
    <property type="term" value="F:long-chain fatty acid transmembrane transporter activity"/>
    <property type="evidence" value="ECO:0007669"/>
    <property type="project" value="TreeGrafter"/>
</dbReference>
<dbReference type="EMBL" id="JAAEAM010000049">
    <property type="protein sequence ID" value="NDV76551.1"/>
    <property type="molecule type" value="Genomic_DNA"/>
</dbReference>